<feature type="transmembrane region" description="Helical" evidence="1">
    <location>
        <begin position="70"/>
        <end position="88"/>
    </location>
</feature>
<feature type="transmembrane region" description="Helical" evidence="1">
    <location>
        <begin position="174"/>
        <end position="192"/>
    </location>
</feature>
<organism evidence="2 3">
    <name type="scientific">Aplysia californica</name>
    <name type="common">California sea hare</name>
    <dbReference type="NCBI Taxonomy" id="6500"/>
    <lineage>
        <taxon>Eukaryota</taxon>
        <taxon>Metazoa</taxon>
        <taxon>Spiralia</taxon>
        <taxon>Lophotrochozoa</taxon>
        <taxon>Mollusca</taxon>
        <taxon>Gastropoda</taxon>
        <taxon>Heterobranchia</taxon>
        <taxon>Euthyneura</taxon>
        <taxon>Tectipleura</taxon>
        <taxon>Aplysiida</taxon>
        <taxon>Aplysioidea</taxon>
        <taxon>Aplysiidae</taxon>
        <taxon>Aplysia</taxon>
    </lineage>
</organism>
<reference evidence="3" key="1">
    <citation type="submission" date="2025-08" db="UniProtKB">
        <authorList>
            <consortium name="RefSeq"/>
        </authorList>
    </citation>
    <scope>IDENTIFICATION</scope>
</reference>
<keyword evidence="1" id="KW-1133">Transmembrane helix</keyword>
<evidence type="ECO:0000313" key="2">
    <source>
        <dbReference type="Proteomes" id="UP000694888"/>
    </source>
</evidence>
<accession>A0ABM1AET3</accession>
<protein>
    <submittedName>
        <fullName evidence="3">Uncharacterized protein LOC101862704</fullName>
    </submittedName>
</protein>
<evidence type="ECO:0000313" key="3">
    <source>
        <dbReference type="RefSeq" id="XP_012946314.1"/>
    </source>
</evidence>
<evidence type="ECO:0000256" key="1">
    <source>
        <dbReference type="SAM" id="Phobius"/>
    </source>
</evidence>
<dbReference type="Proteomes" id="UP000694888">
    <property type="component" value="Unplaced"/>
</dbReference>
<gene>
    <name evidence="3" type="primary">LOC101862704</name>
</gene>
<keyword evidence="1" id="KW-0812">Transmembrane</keyword>
<keyword evidence="2" id="KW-1185">Reference proteome</keyword>
<keyword evidence="1" id="KW-0472">Membrane</keyword>
<sequence length="239" mass="26488">MGCCDSDGPVNFSMLRMPDIVAVDFSSPWFWGPAILMYCGPFVKPCVCVWEHRGYHLRRLLGDTGMMRAVAMLTLLAHLATVFSFYHGTGHHPQAELLRSNEVLVVGYVHLFCCLWFLVQAYSSYGWRAVLGGEYLNVSRRSKPEARCEPYYHPSGSGWVLGFVGFSLTHASLAGFLFAMVLAVAHFLAFRLERSALQAPKEKSVRSVGGGGGGGGGMLETFWTYFSKGTKQAKRGRRN</sequence>
<dbReference type="RefSeq" id="XP_012946314.1">
    <property type="nucleotide sequence ID" value="XM_013090860.2"/>
</dbReference>
<proteinExistence type="predicted"/>
<feature type="transmembrane region" description="Helical" evidence="1">
    <location>
        <begin position="108"/>
        <end position="130"/>
    </location>
</feature>
<name>A0ABM1AET3_APLCA</name>
<dbReference type="GeneID" id="101862704"/>